<comment type="caution">
    <text evidence="1">The sequence shown here is derived from an EMBL/GenBank/DDBJ whole genome shotgun (WGS) entry which is preliminary data.</text>
</comment>
<name>A0AAE1BA33_9GAST</name>
<reference evidence="1" key="1">
    <citation type="journal article" date="2023" name="G3 (Bethesda)">
        <title>A reference genome for the long-term kleptoplast-retaining sea slug Elysia crispata morphotype clarki.</title>
        <authorList>
            <person name="Eastman K.E."/>
            <person name="Pendleton A.L."/>
            <person name="Shaikh M.A."/>
            <person name="Suttiyut T."/>
            <person name="Ogas R."/>
            <person name="Tomko P."/>
            <person name="Gavelis G."/>
            <person name="Widhalm J.R."/>
            <person name="Wisecaver J.H."/>
        </authorList>
    </citation>
    <scope>NUCLEOTIDE SEQUENCE</scope>
    <source>
        <strain evidence="1">ECLA1</strain>
    </source>
</reference>
<evidence type="ECO:0000313" key="2">
    <source>
        <dbReference type="Proteomes" id="UP001283361"/>
    </source>
</evidence>
<dbReference type="EMBL" id="JAWDGP010000296">
    <property type="protein sequence ID" value="KAK3801591.1"/>
    <property type="molecule type" value="Genomic_DNA"/>
</dbReference>
<evidence type="ECO:0000313" key="1">
    <source>
        <dbReference type="EMBL" id="KAK3801591.1"/>
    </source>
</evidence>
<sequence length="180" mass="19891">MLEEHLALLNTPKISLGKEASSTICCPCSVALKKEKYPKGVRRTVSTPRLQQSCKAKNPPVGATITIPLAKCSPLDNPPRFARGDLEPFPKGRSPFGGEGPPSSCSGHVYGVLSNGRRRNRRLLGFNPGHGSRREWFNNRALRALFKGREGFQEDNLEGNKKHCFADQTLEEQHNTAFHA</sequence>
<protein>
    <submittedName>
        <fullName evidence="1">Uncharacterized protein</fullName>
    </submittedName>
</protein>
<accession>A0AAE1BA33</accession>
<dbReference type="AlphaFoldDB" id="A0AAE1BA33"/>
<proteinExistence type="predicted"/>
<dbReference type="Proteomes" id="UP001283361">
    <property type="component" value="Unassembled WGS sequence"/>
</dbReference>
<keyword evidence="2" id="KW-1185">Reference proteome</keyword>
<organism evidence="1 2">
    <name type="scientific">Elysia crispata</name>
    <name type="common">lettuce slug</name>
    <dbReference type="NCBI Taxonomy" id="231223"/>
    <lineage>
        <taxon>Eukaryota</taxon>
        <taxon>Metazoa</taxon>
        <taxon>Spiralia</taxon>
        <taxon>Lophotrochozoa</taxon>
        <taxon>Mollusca</taxon>
        <taxon>Gastropoda</taxon>
        <taxon>Heterobranchia</taxon>
        <taxon>Euthyneura</taxon>
        <taxon>Panpulmonata</taxon>
        <taxon>Sacoglossa</taxon>
        <taxon>Placobranchoidea</taxon>
        <taxon>Plakobranchidae</taxon>
        <taxon>Elysia</taxon>
    </lineage>
</organism>
<gene>
    <name evidence="1" type="ORF">RRG08_066279</name>
</gene>